<evidence type="ECO:0000313" key="1">
    <source>
        <dbReference type="EMBL" id="KAF9308463.1"/>
    </source>
</evidence>
<keyword evidence="2" id="KW-1185">Reference proteome</keyword>
<gene>
    <name evidence="1" type="ORF">BG006_005430</name>
</gene>
<protein>
    <submittedName>
        <fullName evidence="1">Uncharacterized protein</fullName>
    </submittedName>
</protein>
<reference evidence="1" key="1">
    <citation type="journal article" date="2020" name="Fungal Divers.">
        <title>Resolving the Mortierellaceae phylogeny through synthesis of multi-gene phylogenetics and phylogenomics.</title>
        <authorList>
            <person name="Vandepol N."/>
            <person name="Liber J."/>
            <person name="Desiro A."/>
            <person name="Na H."/>
            <person name="Kennedy M."/>
            <person name="Barry K."/>
            <person name="Grigoriev I.V."/>
            <person name="Miller A.N."/>
            <person name="O'Donnell K."/>
            <person name="Stajich J.E."/>
            <person name="Bonito G."/>
        </authorList>
    </citation>
    <scope>NUCLEOTIDE SEQUENCE</scope>
    <source>
        <strain evidence="1">NVP1</strain>
    </source>
</reference>
<feature type="non-terminal residue" evidence="1">
    <location>
        <position position="61"/>
    </location>
</feature>
<organism evidence="1 2">
    <name type="scientific">Podila minutissima</name>
    <dbReference type="NCBI Taxonomy" id="64525"/>
    <lineage>
        <taxon>Eukaryota</taxon>
        <taxon>Fungi</taxon>
        <taxon>Fungi incertae sedis</taxon>
        <taxon>Mucoromycota</taxon>
        <taxon>Mortierellomycotina</taxon>
        <taxon>Mortierellomycetes</taxon>
        <taxon>Mortierellales</taxon>
        <taxon>Mortierellaceae</taxon>
        <taxon>Podila</taxon>
    </lineage>
</organism>
<dbReference type="EMBL" id="JAAAUY010003047">
    <property type="protein sequence ID" value="KAF9308463.1"/>
    <property type="molecule type" value="Genomic_DNA"/>
</dbReference>
<sequence length="61" mass="6804">MFIIGNADLMEREKSGIWPSVIKELRTHNRIGASLPLVCKNHPEQARIVESAEHLNAVAPD</sequence>
<accession>A0A9P5S7R8</accession>
<dbReference type="Proteomes" id="UP000696485">
    <property type="component" value="Unassembled WGS sequence"/>
</dbReference>
<comment type="caution">
    <text evidence="1">The sequence shown here is derived from an EMBL/GenBank/DDBJ whole genome shotgun (WGS) entry which is preliminary data.</text>
</comment>
<evidence type="ECO:0000313" key="2">
    <source>
        <dbReference type="Proteomes" id="UP000696485"/>
    </source>
</evidence>
<name>A0A9P5S7R8_9FUNG</name>
<proteinExistence type="predicted"/>
<dbReference type="AlphaFoldDB" id="A0A9P5S7R8"/>